<evidence type="ECO:0000256" key="2">
    <source>
        <dbReference type="ARBA" id="ARBA00022801"/>
    </source>
</evidence>
<sequence>MLHLIPKPLYRLALQAGHRARHNWRKFRGVKVEGVSVVGRDLKGQILLVRHSYGPKGWYFPGGGIGRKETPEEAARREMREETGCQVEGLTLVGVIEEEISGAPHTAHVFDGMVDAMPRADGREVIEARFFPTHSLPEPLSPLTTARLKLWQARKS</sequence>
<dbReference type="PROSITE" id="PS51462">
    <property type="entry name" value="NUDIX"/>
    <property type="match status" value="1"/>
</dbReference>
<dbReference type="PRINTS" id="PR00502">
    <property type="entry name" value="NUDIXFAMILY"/>
</dbReference>
<proteinExistence type="inferred from homology"/>
<dbReference type="Gene3D" id="3.90.79.10">
    <property type="entry name" value="Nucleoside Triphosphate Pyrophosphohydrolase"/>
    <property type="match status" value="1"/>
</dbReference>
<evidence type="ECO:0000256" key="1">
    <source>
        <dbReference type="ARBA" id="ARBA00001946"/>
    </source>
</evidence>
<dbReference type="SUPFAM" id="SSF55811">
    <property type="entry name" value="Nudix"/>
    <property type="match status" value="1"/>
</dbReference>
<evidence type="ECO:0000313" key="5">
    <source>
        <dbReference type="EMBL" id="MBX7483636.1"/>
    </source>
</evidence>
<dbReference type="InterPro" id="IPR015797">
    <property type="entry name" value="NUDIX_hydrolase-like_dom_sf"/>
</dbReference>
<dbReference type="PANTHER" id="PTHR43046">
    <property type="entry name" value="GDP-MANNOSE MANNOSYL HYDROLASE"/>
    <property type="match status" value="1"/>
</dbReference>
<name>A0ABS7J8P9_9SPHN</name>
<dbReference type="InterPro" id="IPR000086">
    <property type="entry name" value="NUDIX_hydrolase_dom"/>
</dbReference>
<dbReference type="PANTHER" id="PTHR43046:SF14">
    <property type="entry name" value="MUTT_NUDIX FAMILY PROTEIN"/>
    <property type="match status" value="1"/>
</dbReference>
<dbReference type="InterPro" id="IPR020476">
    <property type="entry name" value="Nudix_hydrolase"/>
</dbReference>
<dbReference type="RefSeq" id="WP_221559642.1">
    <property type="nucleotide sequence ID" value="NZ_JAIGNO010000011.1"/>
</dbReference>
<comment type="cofactor">
    <cofactor evidence="1">
        <name>Mg(2+)</name>
        <dbReference type="ChEBI" id="CHEBI:18420"/>
    </cofactor>
</comment>
<evidence type="ECO:0000256" key="3">
    <source>
        <dbReference type="RuleBase" id="RU003476"/>
    </source>
</evidence>
<dbReference type="InterPro" id="IPR020084">
    <property type="entry name" value="NUDIX_hydrolase_CS"/>
</dbReference>
<evidence type="ECO:0000259" key="4">
    <source>
        <dbReference type="PROSITE" id="PS51462"/>
    </source>
</evidence>
<accession>A0ABS7J8P9</accession>
<dbReference type="Pfam" id="PF00293">
    <property type="entry name" value="NUDIX"/>
    <property type="match status" value="1"/>
</dbReference>
<gene>
    <name evidence="5" type="ORF">K3174_13960</name>
</gene>
<feature type="domain" description="Nudix hydrolase" evidence="4">
    <location>
        <begin position="30"/>
        <end position="154"/>
    </location>
</feature>
<reference evidence="5 6" key="1">
    <citation type="submission" date="2021-08" db="EMBL/GenBank/DDBJ databases">
        <title>Comparative Genomics Analysis of the Genus Qipengyuania Reveals Extensive Genetic Diversity and Metabolic Versatility, Including the Description of Fifteen Novel Species.</title>
        <authorList>
            <person name="Liu Y."/>
        </authorList>
    </citation>
    <scope>NUCLEOTIDE SEQUENCE [LARGE SCALE GENOMIC DNA]</scope>
    <source>
        <strain evidence="5 6">6D47A</strain>
    </source>
</reference>
<dbReference type="PROSITE" id="PS00893">
    <property type="entry name" value="NUDIX_BOX"/>
    <property type="match status" value="1"/>
</dbReference>
<keyword evidence="6" id="KW-1185">Reference proteome</keyword>
<protein>
    <submittedName>
        <fullName evidence="5">NUDIX domain-containing protein</fullName>
    </submittedName>
</protein>
<evidence type="ECO:0000313" key="6">
    <source>
        <dbReference type="Proteomes" id="UP000755104"/>
    </source>
</evidence>
<comment type="caution">
    <text evidence="5">The sequence shown here is derived from an EMBL/GenBank/DDBJ whole genome shotgun (WGS) entry which is preliminary data.</text>
</comment>
<comment type="similarity">
    <text evidence="3">Belongs to the Nudix hydrolase family.</text>
</comment>
<dbReference type="EMBL" id="JAIGNO010000011">
    <property type="protein sequence ID" value="MBX7483636.1"/>
    <property type="molecule type" value="Genomic_DNA"/>
</dbReference>
<keyword evidence="2 3" id="KW-0378">Hydrolase</keyword>
<dbReference type="Proteomes" id="UP000755104">
    <property type="component" value="Unassembled WGS sequence"/>
</dbReference>
<organism evidence="5 6">
    <name type="scientific">Qipengyuania qiaonensis</name>
    <dbReference type="NCBI Taxonomy" id="2867240"/>
    <lineage>
        <taxon>Bacteria</taxon>
        <taxon>Pseudomonadati</taxon>
        <taxon>Pseudomonadota</taxon>
        <taxon>Alphaproteobacteria</taxon>
        <taxon>Sphingomonadales</taxon>
        <taxon>Erythrobacteraceae</taxon>
        <taxon>Qipengyuania</taxon>
    </lineage>
</organism>